<gene>
    <name evidence="2" type="ORF">Rain11_1804</name>
</gene>
<feature type="transmembrane region" description="Helical" evidence="1">
    <location>
        <begin position="209"/>
        <end position="232"/>
    </location>
</feature>
<comment type="caution">
    <text evidence="2">The sequence shown here is derived from an EMBL/GenBank/DDBJ whole genome shotgun (WGS) entry which is preliminary data.</text>
</comment>
<evidence type="ECO:0000256" key="1">
    <source>
        <dbReference type="SAM" id="Phobius"/>
    </source>
</evidence>
<evidence type="ECO:0000313" key="3">
    <source>
        <dbReference type="Proteomes" id="UP000233387"/>
    </source>
</evidence>
<dbReference type="Proteomes" id="UP000233387">
    <property type="component" value="Unassembled WGS sequence"/>
</dbReference>
<protein>
    <recommendedName>
        <fullName evidence="4">Dolichyl-phosphate-mannose-protein mannosyltransferase</fullName>
    </recommendedName>
</protein>
<dbReference type="RefSeq" id="WP_133121554.1">
    <property type="nucleotide sequence ID" value="NZ_NKXO01000027.1"/>
</dbReference>
<feature type="transmembrane region" description="Helical" evidence="1">
    <location>
        <begin position="110"/>
        <end position="127"/>
    </location>
</feature>
<feature type="transmembrane region" description="Helical" evidence="1">
    <location>
        <begin position="343"/>
        <end position="361"/>
    </location>
</feature>
<feature type="transmembrane region" description="Helical" evidence="1">
    <location>
        <begin position="7"/>
        <end position="27"/>
    </location>
</feature>
<keyword evidence="1" id="KW-0812">Transmembrane</keyword>
<keyword evidence="1" id="KW-1133">Transmembrane helix</keyword>
<dbReference type="OrthoDB" id="868283at2"/>
<evidence type="ECO:0000313" key="2">
    <source>
        <dbReference type="EMBL" id="PKQ68077.1"/>
    </source>
</evidence>
<feature type="transmembrane region" description="Helical" evidence="1">
    <location>
        <begin position="290"/>
        <end position="309"/>
    </location>
</feature>
<name>A0A2N3ICP0_9BACT</name>
<keyword evidence="1" id="KW-0472">Membrane</keyword>
<evidence type="ECO:0008006" key="4">
    <source>
        <dbReference type="Google" id="ProtNLM"/>
    </source>
</evidence>
<organism evidence="2 3">
    <name type="scientific">Raineya orbicola</name>
    <dbReference type="NCBI Taxonomy" id="2016530"/>
    <lineage>
        <taxon>Bacteria</taxon>
        <taxon>Pseudomonadati</taxon>
        <taxon>Bacteroidota</taxon>
        <taxon>Cytophagia</taxon>
        <taxon>Cytophagales</taxon>
        <taxon>Raineyaceae</taxon>
        <taxon>Raineya</taxon>
    </lineage>
</organism>
<feature type="transmembrane region" description="Helical" evidence="1">
    <location>
        <begin position="79"/>
        <end position="98"/>
    </location>
</feature>
<accession>A0A2N3ICP0</accession>
<sequence length="497" mass="58071">MCRNNKNLAPILIGLNSAVFLIFIYNYQLISSAPFDYDAVKNYQTIQELARGNFHNFFHHASPVLYVFFLPFYLIYPNFWFLLSINALLGVFASLLWVRLLLKDAIKKPYNAITYLLLGTAFFAVSYSRTLSIETLGLFFSALLWGQIQSFLDQRKTFWASAWLIGVVASLLLLTNYKAIVPLTFMALLITFNRKGYAISFSWEFFKKILISFCGIIALFMLVGIIAGLPWYKYPATIVGIVANAQETTAHPFNGRFYFQYLAEFENIALMLLSIWQMRNILRFPSNYTILWRLIAWTALLTYLVMLLLPKAPRGLIFVFPLLYLLGIKQLQFFLLEKWKKPSFYLIAAIVLIFWQIKIIWEKVYPYSQTSYPQIASILKKEQAEVVFSTLGMGIYPFLDKNIKLEILREASDTTKFNKYKGKKFLLYDSYGEISLHHSLISLKKLKYDYYFEEKSLCNPFLSLELVEYNRTHFRKAFEISENLQKQKWQLALKKLP</sequence>
<reference evidence="2 3" key="1">
    <citation type="submission" date="2017-06" db="EMBL/GenBank/DDBJ databases">
        <title>Raineya orbicola gen. nov., sp. nov. a slightly thermophilic bacterium of the phylum Bacteroidetes and the description of Raineyaceae fam. nov.</title>
        <authorList>
            <person name="Albuquerque L."/>
            <person name="Polonia A.R.M."/>
            <person name="Barroso C."/>
            <person name="Froufe H.J.C."/>
            <person name="Lage O."/>
            <person name="Lobo-Da-Cunha A."/>
            <person name="Egas C."/>
            <person name="Da Costa M.S."/>
        </authorList>
    </citation>
    <scope>NUCLEOTIDE SEQUENCE [LARGE SCALE GENOMIC DNA]</scope>
    <source>
        <strain evidence="2 3">SPSPC-11</strain>
    </source>
</reference>
<feature type="transmembrane region" description="Helical" evidence="1">
    <location>
        <begin position="315"/>
        <end position="336"/>
    </location>
</feature>
<dbReference type="AlphaFoldDB" id="A0A2N3ICP0"/>
<keyword evidence="3" id="KW-1185">Reference proteome</keyword>
<proteinExistence type="predicted"/>
<dbReference type="EMBL" id="NKXO01000027">
    <property type="protein sequence ID" value="PKQ68077.1"/>
    <property type="molecule type" value="Genomic_DNA"/>
</dbReference>